<feature type="compositionally biased region" description="Basic and acidic residues" evidence="1">
    <location>
        <begin position="95"/>
        <end position="117"/>
    </location>
</feature>
<gene>
    <name evidence="2" type="ORF">P5673_018872</name>
</gene>
<feature type="compositionally biased region" description="Basic and acidic residues" evidence="1">
    <location>
        <begin position="158"/>
        <end position="169"/>
    </location>
</feature>
<accession>A0AAD9QCE9</accession>
<proteinExistence type="predicted"/>
<evidence type="ECO:0000313" key="3">
    <source>
        <dbReference type="Proteomes" id="UP001249851"/>
    </source>
</evidence>
<feature type="compositionally biased region" description="Low complexity" evidence="1">
    <location>
        <begin position="69"/>
        <end position="79"/>
    </location>
</feature>
<feature type="region of interest" description="Disordered" evidence="1">
    <location>
        <begin position="35"/>
        <end position="124"/>
    </location>
</feature>
<sequence>DSLDGNDIVAVCEDVKGCRFYLPEFKERSRFKSLVKADSEEGDQVSRPIVASNFTRKLSPKSTAGSVISDSSAPGSSTSGLLDRDGTDEDEEDGDNGKEEEEVRASVTPRAKDKRSPNETPLSSKKVEDWIHKFQIPSRGSLEVKIMNRMKKLQRPKRLTDNDGDGKGAKREKRARLSLDAWSQKPPLPEGETTDTLKKYLEKRLPSLLKKRDVKAHRDFLEHTYALRRIQILENPCPVREVLESYPSLQQFVHLKGELCRIFGDNEIPQNIQTKFQKTWGPKILKYAKQKKGWSPYLDAMEAALTEEDANPTEIRDQTVLVLINKLLRQKGKGSQQEVFTILPRTASVDEDLTIYVQPQIVAIGEGFDLDKLYVVCEGMVLCSIPHQSILDSIVTLLSSFYVFNMVYKDSKAILSFLEQALMGIGRGHTLLSVNTLFNDISDL</sequence>
<organism evidence="2 3">
    <name type="scientific">Acropora cervicornis</name>
    <name type="common">Staghorn coral</name>
    <dbReference type="NCBI Taxonomy" id="6130"/>
    <lineage>
        <taxon>Eukaryota</taxon>
        <taxon>Metazoa</taxon>
        <taxon>Cnidaria</taxon>
        <taxon>Anthozoa</taxon>
        <taxon>Hexacorallia</taxon>
        <taxon>Scleractinia</taxon>
        <taxon>Astrocoeniina</taxon>
        <taxon>Acroporidae</taxon>
        <taxon>Acropora</taxon>
    </lineage>
</organism>
<dbReference type="EMBL" id="JARQWQ010000043">
    <property type="protein sequence ID" value="KAK2558673.1"/>
    <property type="molecule type" value="Genomic_DNA"/>
</dbReference>
<feature type="non-terminal residue" evidence="2">
    <location>
        <position position="444"/>
    </location>
</feature>
<keyword evidence="3" id="KW-1185">Reference proteome</keyword>
<dbReference type="PANTHER" id="PTHR31025">
    <property type="entry name" value="SI:CH211-196P9.1-RELATED"/>
    <property type="match status" value="1"/>
</dbReference>
<evidence type="ECO:0000313" key="2">
    <source>
        <dbReference type="EMBL" id="KAK2558673.1"/>
    </source>
</evidence>
<evidence type="ECO:0000256" key="1">
    <source>
        <dbReference type="SAM" id="MobiDB-lite"/>
    </source>
</evidence>
<reference evidence="2" key="2">
    <citation type="journal article" date="2023" name="Science">
        <title>Genomic signatures of disease resistance in endangered staghorn corals.</title>
        <authorList>
            <person name="Vollmer S.V."/>
            <person name="Selwyn J.D."/>
            <person name="Despard B.A."/>
            <person name="Roesel C.L."/>
        </authorList>
    </citation>
    <scope>NUCLEOTIDE SEQUENCE</scope>
    <source>
        <strain evidence="2">K2</strain>
    </source>
</reference>
<dbReference type="AlphaFoldDB" id="A0AAD9QCE9"/>
<protein>
    <submittedName>
        <fullName evidence="2">Uncharacterized protein</fullName>
    </submittedName>
</protein>
<feature type="compositionally biased region" description="Polar residues" evidence="1">
    <location>
        <begin position="52"/>
        <end position="68"/>
    </location>
</feature>
<comment type="caution">
    <text evidence="2">The sequence shown here is derived from an EMBL/GenBank/DDBJ whole genome shotgun (WGS) entry which is preliminary data.</text>
</comment>
<reference evidence="2" key="1">
    <citation type="journal article" date="2023" name="G3 (Bethesda)">
        <title>Whole genome assembly and annotation of the endangered Caribbean coral Acropora cervicornis.</title>
        <authorList>
            <person name="Selwyn J.D."/>
            <person name="Vollmer S.V."/>
        </authorList>
    </citation>
    <scope>NUCLEOTIDE SEQUENCE</scope>
    <source>
        <strain evidence="2">K2</strain>
    </source>
</reference>
<feature type="region of interest" description="Disordered" evidence="1">
    <location>
        <begin position="150"/>
        <end position="176"/>
    </location>
</feature>
<dbReference type="Proteomes" id="UP001249851">
    <property type="component" value="Unassembled WGS sequence"/>
</dbReference>
<dbReference type="PANTHER" id="PTHR31025:SF9">
    <property type="entry name" value="SI:DKEY-286J15.1"/>
    <property type="match status" value="1"/>
</dbReference>
<name>A0AAD9QCE9_ACRCE</name>